<name>A0A0F9VVT7_9ZZZZ</name>
<dbReference type="AlphaFoldDB" id="A0A0F9VVT7"/>
<comment type="caution">
    <text evidence="1">The sequence shown here is derived from an EMBL/GenBank/DDBJ whole genome shotgun (WGS) entry which is preliminary data.</text>
</comment>
<protein>
    <submittedName>
        <fullName evidence="1">Uncharacterized protein</fullName>
    </submittedName>
</protein>
<evidence type="ECO:0000313" key="1">
    <source>
        <dbReference type="EMBL" id="KKN69828.1"/>
    </source>
</evidence>
<reference evidence="1" key="1">
    <citation type="journal article" date="2015" name="Nature">
        <title>Complex archaea that bridge the gap between prokaryotes and eukaryotes.</title>
        <authorList>
            <person name="Spang A."/>
            <person name="Saw J.H."/>
            <person name="Jorgensen S.L."/>
            <person name="Zaremba-Niedzwiedzka K."/>
            <person name="Martijn J."/>
            <person name="Lind A.E."/>
            <person name="van Eijk R."/>
            <person name="Schleper C."/>
            <person name="Guy L."/>
            <person name="Ettema T.J."/>
        </authorList>
    </citation>
    <scope>NUCLEOTIDE SEQUENCE</scope>
</reference>
<dbReference type="EMBL" id="LAZR01000417">
    <property type="protein sequence ID" value="KKN69828.1"/>
    <property type="molecule type" value="Genomic_DNA"/>
</dbReference>
<gene>
    <name evidence="1" type="ORF">LCGC14_0436520</name>
</gene>
<sequence length="82" mass="9280">MKHIEIRRQTPNVGGGSRARFVCRVPERVARMLAADRYLLRKFCATRFGMQLHEDIVPIAEALDRSLEMMAGDLLHVAGRSS</sequence>
<proteinExistence type="predicted"/>
<organism evidence="1">
    <name type="scientific">marine sediment metagenome</name>
    <dbReference type="NCBI Taxonomy" id="412755"/>
    <lineage>
        <taxon>unclassified sequences</taxon>
        <taxon>metagenomes</taxon>
        <taxon>ecological metagenomes</taxon>
    </lineage>
</organism>
<accession>A0A0F9VVT7</accession>